<keyword evidence="1" id="KW-1003">Cell membrane</keyword>
<proteinExistence type="predicted"/>
<dbReference type="RefSeq" id="WP_268148188.1">
    <property type="nucleotide sequence ID" value="NZ_JAPPUW010000004.1"/>
</dbReference>
<evidence type="ECO:0000256" key="1">
    <source>
        <dbReference type="ARBA" id="ARBA00022475"/>
    </source>
</evidence>
<reference evidence="6" key="1">
    <citation type="submission" date="2019-02" db="EMBL/GenBank/DDBJ databases">
        <title>Draft genome of the type strain Pelomonas aquatica CCUG 52575T.</title>
        <authorList>
            <person name="Gomila M."/>
            <person name="Lalucat J."/>
        </authorList>
    </citation>
    <scope>NUCLEOTIDE SEQUENCE</scope>
    <source>
        <strain evidence="6">CCUG 52575</strain>
    </source>
</reference>
<accession>A0A9X4R389</accession>
<evidence type="ECO:0000256" key="2">
    <source>
        <dbReference type="ARBA" id="ARBA00022692"/>
    </source>
</evidence>
<evidence type="ECO:0000313" key="7">
    <source>
        <dbReference type="Proteomes" id="UP001152766"/>
    </source>
</evidence>
<keyword evidence="4 5" id="KW-0472">Membrane</keyword>
<name>A0A9X4R389_9BURK</name>
<protein>
    <submittedName>
        <fullName evidence="6">DUF1656 domain-containing protein</fullName>
    </submittedName>
</protein>
<keyword evidence="7" id="KW-1185">Reference proteome</keyword>
<evidence type="ECO:0000313" key="6">
    <source>
        <dbReference type="EMBL" id="MDG0861120.1"/>
    </source>
</evidence>
<feature type="transmembrane region" description="Helical" evidence="5">
    <location>
        <begin position="6"/>
        <end position="25"/>
    </location>
</feature>
<keyword evidence="2 5" id="KW-0812">Transmembrane</keyword>
<evidence type="ECO:0000256" key="4">
    <source>
        <dbReference type="ARBA" id="ARBA00023136"/>
    </source>
</evidence>
<dbReference type="EMBL" id="SGUG01000002">
    <property type="protein sequence ID" value="MDG0861120.1"/>
    <property type="molecule type" value="Genomic_DNA"/>
</dbReference>
<evidence type="ECO:0000256" key="3">
    <source>
        <dbReference type="ARBA" id="ARBA00022989"/>
    </source>
</evidence>
<comment type="caution">
    <text evidence="6">The sequence shown here is derived from an EMBL/GenBank/DDBJ whole genome shotgun (WGS) entry which is preliminary data.</text>
</comment>
<dbReference type="InterPro" id="IPR012451">
    <property type="entry name" value="DUF1656"/>
</dbReference>
<organism evidence="6 7">
    <name type="scientific">Pelomonas aquatica</name>
    <dbReference type="NCBI Taxonomy" id="431058"/>
    <lineage>
        <taxon>Bacteria</taxon>
        <taxon>Pseudomonadati</taxon>
        <taxon>Pseudomonadota</taxon>
        <taxon>Betaproteobacteria</taxon>
        <taxon>Burkholderiales</taxon>
        <taxon>Sphaerotilaceae</taxon>
        <taxon>Roseateles</taxon>
    </lineage>
</organism>
<dbReference type="Pfam" id="PF07869">
    <property type="entry name" value="DUF1656"/>
    <property type="match status" value="1"/>
</dbReference>
<dbReference type="Proteomes" id="UP001152766">
    <property type="component" value="Unassembled WGS sequence"/>
</dbReference>
<keyword evidence="3 5" id="KW-1133">Transmembrane helix</keyword>
<evidence type="ECO:0000256" key="5">
    <source>
        <dbReference type="SAM" id="Phobius"/>
    </source>
</evidence>
<dbReference type="AlphaFoldDB" id="A0A9X4R389"/>
<sequence>MIGDLSFYGIYLPALALPLAMAYLASTALRALLSRTPFYRWVWHRALFNVSVFMIALQVAVRWTAGWFQ</sequence>
<gene>
    <name evidence="6" type="ORF">EXJ73_01355</name>
</gene>
<feature type="transmembrane region" description="Helical" evidence="5">
    <location>
        <begin position="46"/>
        <end position="65"/>
    </location>
</feature>